<dbReference type="EMBL" id="BMOB01000005">
    <property type="protein sequence ID" value="GGI86581.1"/>
    <property type="molecule type" value="Genomic_DNA"/>
</dbReference>
<organism evidence="1 2">
    <name type="scientific">Legionella impletisoli</name>
    <dbReference type="NCBI Taxonomy" id="343510"/>
    <lineage>
        <taxon>Bacteria</taxon>
        <taxon>Pseudomonadati</taxon>
        <taxon>Pseudomonadota</taxon>
        <taxon>Gammaproteobacteria</taxon>
        <taxon>Legionellales</taxon>
        <taxon>Legionellaceae</taxon>
        <taxon>Legionella</taxon>
    </lineage>
</organism>
<evidence type="ECO:0000313" key="2">
    <source>
        <dbReference type="Proteomes" id="UP000630149"/>
    </source>
</evidence>
<gene>
    <name evidence="1" type="ORF">GCM10007966_14030</name>
</gene>
<comment type="caution">
    <text evidence="1">The sequence shown here is derived from an EMBL/GenBank/DDBJ whole genome shotgun (WGS) entry which is preliminary data.</text>
</comment>
<dbReference type="RefSeq" id="WP_131776814.1">
    <property type="nucleotide sequence ID" value="NZ_BMOB01000005.1"/>
</dbReference>
<protein>
    <submittedName>
        <fullName evidence="1">Uncharacterized protein</fullName>
    </submittedName>
</protein>
<reference evidence="1" key="2">
    <citation type="submission" date="2020-09" db="EMBL/GenBank/DDBJ databases">
        <authorList>
            <person name="Sun Q."/>
            <person name="Ohkuma M."/>
        </authorList>
    </citation>
    <scope>NUCLEOTIDE SEQUENCE</scope>
    <source>
        <strain evidence="1">JCM 13919</strain>
    </source>
</reference>
<proteinExistence type="predicted"/>
<evidence type="ECO:0000313" key="1">
    <source>
        <dbReference type="EMBL" id="GGI86581.1"/>
    </source>
</evidence>
<sequence length="66" mass="7215">MCDNSAKKLTIITELFSSIIGALEAINLTNPATFNEFNLSSALGKNCLNGCSKKLYELEKLIFEGE</sequence>
<accession>A0A917JU38</accession>
<keyword evidence="2" id="KW-1185">Reference proteome</keyword>
<dbReference type="Proteomes" id="UP000630149">
    <property type="component" value="Unassembled WGS sequence"/>
</dbReference>
<name>A0A917JU38_9GAMM</name>
<reference evidence="1" key="1">
    <citation type="journal article" date="2014" name="Int. J. Syst. Evol. Microbiol.">
        <title>Complete genome sequence of Corynebacterium casei LMG S-19264T (=DSM 44701T), isolated from a smear-ripened cheese.</title>
        <authorList>
            <consortium name="US DOE Joint Genome Institute (JGI-PGF)"/>
            <person name="Walter F."/>
            <person name="Albersmeier A."/>
            <person name="Kalinowski J."/>
            <person name="Ruckert C."/>
        </authorList>
    </citation>
    <scope>NUCLEOTIDE SEQUENCE</scope>
    <source>
        <strain evidence="1">JCM 13919</strain>
    </source>
</reference>
<dbReference type="AlphaFoldDB" id="A0A917JU38"/>